<dbReference type="GeneTree" id="ENSGT01120000271815"/>
<name>A0A8I5NR41_PAPAN</name>
<dbReference type="PANTHER" id="PTHR12138">
    <property type="entry name" value="PRIMATE-EXPANDED PROTEIN FAMILY"/>
    <property type="match status" value="1"/>
</dbReference>
<dbReference type="PRINTS" id="PR02045">
    <property type="entry name" value="F138DOMAIN"/>
</dbReference>
<reference evidence="1" key="3">
    <citation type="submission" date="2025-09" db="UniProtKB">
        <authorList>
            <consortium name="Ensembl"/>
        </authorList>
    </citation>
    <scope>IDENTIFICATION</scope>
</reference>
<accession>A0A8I5NR41</accession>
<reference evidence="1 2" key="1">
    <citation type="submission" date="2012-03" db="EMBL/GenBank/DDBJ databases">
        <title>Whole Genome Assembly of Papio anubis.</title>
        <authorList>
            <person name="Liu Y.L."/>
            <person name="Abraham K.A."/>
            <person name="Akbar H.A."/>
            <person name="Ali S.A."/>
            <person name="Anosike U.A."/>
            <person name="Aqrawi P.A."/>
            <person name="Arias F.A."/>
            <person name="Attaway T.A."/>
            <person name="Awwad R.A."/>
            <person name="Babu C.B."/>
            <person name="Bandaranaike D.B."/>
            <person name="Battles P.B."/>
            <person name="Bell A.B."/>
            <person name="Beltran B.B."/>
            <person name="Berhane-Mersha D.B."/>
            <person name="Bess C.B."/>
            <person name="Bickham C.B."/>
            <person name="Bolden T.B."/>
            <person name="Carter K.C."/>
            <person name="Chau D.C."/>
            <person name="Chavez A.C."/>
            <person name="Clerc-Blankenburg K.C."/>
            <person name="Coyle M.C."/>
            <person name="Dao M.D."/>
            <person name="Davila M.L.D."/>
            <person name="Davy-Carroll L.D."/>
            <person name="Denson S.D."/>
            <person name="Dinh H.D."/>
            <person name="Fernandez S.F."/>
            <person name="Fernando P.F."/>
            <person name="Forbes L.F."/>
            <person name="Francis C.F."/>
            <person name="Francisco L.F."/>
            <person name="Fu Q.F."/>
            <person name="Garcia-Iii R.G."/>
            <person name="Garrett T.G."/>
            <person name="Gross S.G."/>
            <person name="Gubbala S.G."/>
            <person name="Hirani K.H."/>
            <person name="Hogues M.H."/>
            <person name="Hollins B.H."/>
            <person name="Jackson L.J."/>
            <person name="Javaid M.J."/>
            <person name="Jhangiani S.J."/>
            <person name="Johnson A.J."/>
            <person name="Johnson B.J."/>
            <person name="Jones J.J."/>
            <person name="Joshi V.J."/>
            <person name="Kalu J.K."/>
            <person name="Khan N.K."/>
            <person name="Korchina V.K."/>
            <person name="Kovar C.K."/>
            <person name="Lago L.L."/>
            <person name="Lara F.L."/>
            <person name="Le T.-K.L."/>
            <person name="Lee S.L."/>
            <person name="Legall-Iii F.L."/>
            <person name="Lemon S.L."/>
            <person name="Liu J.L."/>
            <person name="Liu Y.-S.L."/>
            <person name="Liyanage D.L."/>
            <person name="Lopez J.L."/>
            <person name="Lorensuhewa L.L."/>
            <person name="Mata R.M."/>
            <person name="Mathew T.M."/>
            <person name="Mercado C.M."/>
            <person name="Mercado I.M."/>
            <person name="Morales K.M."/>
            <person name="Morgan M.M."/>
            <person name="Munidasa M.M."/>
            <person name="Ngo D.N."/>
            <person name="Nguyen L.N."/>
            <person name="Nguyen T.N."/>
            <person name="Nguyen N.N."/>
            <person name="Obregon M.O."/>
            <person name="Okwuonu G.O."/>
            <person name="Ongeri F.O."/>
            <person name="Onwere C.O."/>
            <person name="Osifeso I.O."/>
            <person name="Parra A.P."/>
            <person name="Patil S.P."/>
            <person name="Perez A.P."/>
            <person name="Perez Y.P."/>
            <person name="Pham C.P."/>
            <person name="Pu L.-L.P."/>
            <person name="Puazo M.P."/>
            <person name="Quiroz J.Q."/>
            <person name="Rouhana J.R."/>
            <person name="Ruiz M.R."/>
            <person name="Ruiz S.-J.R."/>
            <person name="Saada N.S."/>
            <person name="Santibanez J.S."/>
            <person name="Scheel M.S."/>
            <person name="Schneider B.S."/>
            <person name="Simmons D.S."/>
            <person name="Sisson I.S."/>
            <person name="Tang L.-Y.T."/>
            <person name="Thornton R.T."/>
            <person name="Tisius J.T."/>
            <person name="Toledanes G.T."/>
            <person name="Trejos Z.T."/>
            <person name="Usmani K.U."/>
            <person name="Varghese R.V."/>
            <person name="Vattathil S.V."/>
            <person name="Vee V.V."/>
            <person name="Walker D.W."/>
            <person name="Weissenberger G.W."/>
            <person name="White C.W."/>
            <person name="Williams A.W."/>
            <person name="Woodworth J.W."/>
            <person name="Wright R.W."/>
            <person name="Zhu Y.Z."/>
            <person name="Han Y.H."/>
            <person name="Newsham I.N."/>
            <person name="Nazareth L.N."/>
            <person name="Worley K.W."/>
            <person name="Muzny D.M."/>
            <person name="Rogers J.R."/>
            <person name="Gibbs R.G."/>
        </authorList>
    </citation>
    <scope>NUCLEOTIDE SEQUENCE [LARGE SCALE GENOMIC DNA]</scope>
</reference>
<dbReference type="AlphaFoldDB" id="A0A8I5NR41"/>
<keyword evidence="2" id="KW-1185">Reference proteome</keyword>
<protein>
    <submittedName>
        <fullName evidence="1">Uncharacterized protein</fullName>
    </submittedName>
</protein>
<reference evidence="1" key="2">
    <citation type="submission" date="2025-08" db="UniProtKB">
        <authorList>
            <consortium name="Ensembl"/>
        </authorList>
    </citation>
    <scope>IDENTIFICATION</scope>
</reference>
<sequence>MLCTDKTSSMRNLILSVLHITLCYKMIPPSLSTISSPFILSLFPSIRLYPTHFHPSGFACGKIQTEKVSVCGASNIQMTVRRITNSSETVRGKKCEIGRAQEAKRIRIHSHLSIGVEEKSDSSLSEMKSSSVARLECSGIISSQYNLHLPGSSDSPASAFQVAEITGMYHHSQLIFVFLVKMGFHHVDQAGIELMTSNDPPASAS</sequence>
<organism evidence="1 2">
    <name type="scientific">Papio anubis</name>
    <name type="common">Olive baboon</name>
    <dbReference type="NCBI Taxonomy" id="9555"/>
    <lineage>
        <taxon>Eukaryota</taxon>
        <taxon>Metazoa</taxon>
        <taxon>Chordata</taxon>
        <taxon>Craniata</taxon>
        <taxon>Vertebrata</taxon>
        <taxon>Euteleostomi</taxon>
        <taxon>Mammalia</taxon>
        <taxon>Eutheria</taxon>
        <taxon>Euarchontoglires</taxon>
        <taxon>Primates</taxon>
        <taxon>Haplorrhini</taxon>
        <taxon>Catarrhini</taxon>
        <taxon>Cercopithecidae</taxon>
        <taxon>Cercopithecinae</taxon>
        <taxon>Papio</taxon>
    </lineage>
</organism>
<evidence type="ECO:0000313" key="2">
    <source>
        <dbReference type="Proteomes" id="UP000028761"/>
    </source>
</evidence>
<proteinExistence type="predicted"/>
<evidence type="ECO:0000313" key="1">
    <source>
        <dbReference type="Ensembl" id="ENSPANP00000056655.1"/>
    </source>
</evidence>
<dbReference type="PANTHER" id="PTHR12138:SF162">
    <property type="entry name" value="CHROMOSOME UNDETERMINED SCAFFOLD_275, WHOLE GENOME SHOTGUN SEQUENCE"/>
    <property type="match status" value="1"/>
</dbReference>
<dbReference type="Proteomes" id="UP000028761">
    <property type="component" value="Chromosome 11"/>
</dbReference>
<dbReference type="Ensembl" id="ENSPANT00000065793.1">
    <property type="protein sequence ID" value="ENSPANP00000056655.1"/>
    <property type="gene ID" value="ENSPANG00000042572.1"/>
</dbReference>